<sequence>MPQGHGTKKAILSCALPETAVSVVLAATIVGAAATFLQRTKASETTAAEDPLKVCEDCGGSGICAECKGEGFVLKRLSDERAEKARLSAQNMATRYTAGLPKKWSYCTKCSSARSCSKCGGSGRLSW</sequence>
<dbReference type="EMBL" id="JABWDY010034561">
    <property type="protein sequence ID" value="KAF5182577.1"/>
    <property type="molecule type" value="Genomic_DNA"/>
</dbReference>
<accession>A0A7J6VCV6</accession>
<evidence type="ECO:0000259" key="2">
    <source>
        <dbReference type="Pfam" id="PF25433"/>
    </source>
</evidence>
<reference evidence="3 4" key="1">
    <citation type="submission" date="2020-06" db="EMBL/GenBank/DDBJ databases">
        <title>Transcriptomic and genomic resources for Thalictrum thalictroides and T. hernandezii: Facilitating candidate gene discovery in an emerging model plant lineage.</title>
        <authorList>
            <person name="Arias T."/>
            <person name="Riano-Pachon D.M."/>
            <person name="Di Stilio V.S."/>
        </authorList>
    </citation>
    <scope>NUCLEOTIDE SEQUENCE [LARGE SCALE GENOMIC DNA]</scope>
    <source>
        <strain evidence="4">cv. WT478/WT964</strain>
        <tissue evidence="3">Leaves</tissue>
    </source>
</reference>
<gene>
    <name evidence="3" type="ORF">FRX31_027838</name>
</gene>
<dbReference type="Proteomes" id="UP000554482">
    <property type="component" value="Unassembled WGS sequence"/>
</dbReference>
<keyword evidence="1" id="KW-0472">Membrane</keyword>
<keyword evidence="1" id="KW-1133">Transmembrane helix</keyword>
<feature type="domain" description="DUF7895" evidence="2">
    <location>
        <begin position="52"/>
        <end position="124"/>
    </location>
</feature>
<dbReference type="PANTHER" id="PTHR37230:SF1">
    <property type="entry name" value="OS06G0731300 PROTEIN"/>
    <property type="match status" value="1"/>
</dbReference>
<feature type="transmembrane region" description="Helical" evidence="1">
    <location>
        <begin position="20"/>
        <end position="37"/>
    </location>
</feature>
<keyword evidence="4" id="KW-1185">Reference proteome</keyword>
<name>A0A7J6VCV6_THATH</name>
<comment type="caution">
    <text evidence="3">The sequence shown here is derived from an EMBL/GenBank/DDBJ whole genome shotgun (WGS) entry which is preliminary data.</text>
</comment>
<dbReference type="InterPro" id="IPR057217">
    <property type="entry name" value="DUF7895"/>
</dbReference>
<proteinExistence type="predicted"/>
<protein>
    <submittedName>
        <fullName evidence="3">Transmembrane protein</fullName>
    </submittedName>
</protein>
<evidence type="ECO:0000313" key="4">
    <source>
        <dbReference type="Proteomes" id="UP000554482"/>
    </source>
</evidence>
<dbReference type="PANTHER" id="PTHR37230">
    <property type="entry name" value="OS06G0731300 PROTEIN"/>
    <property type="match status" value="1"/>
</dbReference>
<evidence type="ECO:0000256" key="1">
    <source>
        <dbReference type="SAM" id="Phobius"/>
    </source>
</evidence>
<evidence type="ECO:0000313" key="3">
    <source>
        <dbReference type="EMBL" id="KAF5182577.1"/>
    </source>
</evidence>
<dbReference type="OrthoDB" id="1933346at2759"/>
<dbReference type="Pfam" id="PF25433">
    <property type="entry name" value="DUF7895"/>
    <property type="match status" value="1"/>
</dbReference>
<organism evidence="3 4">
    <name type="scientific">Thalictrum thalictroides</name>
    <name type="common">Rue-anemone</name>
    <name type="synonym">Anemone thalictroides</name>
    <dbReference type="NCBI Taxonomy" id="46969"/>
    <lineage>
        <taxon>Eukaryota</taxon>
        <taxon>Viridiplantae</taxon>
        <taxon>Streptophyta</taxon>
        <taxon>Embryophyta</taxon>
        <taxon>Tracheophyta</taxon>
        <taxon>Spermatophyta</taxon>
        <taxon>Magnoliopsida</taxon>
        <taxon>Ranunculales</taxon>
        <taxon>Ranunculaceae</taxon>
        <taxon>Thalictroideae</taxon>
        <taxon>Thalictrum</taxon>
    </lineage>
</organism>
<keyword evidence="1 3" id="KW-0812">Transmembrane</keyword>
<dbReference type="AlphaFoldDB" id="A0A7J6VCV6"/>